<reference evidence="3" key="1">
    <citation type="submission" date="2022-12" db="EMBL/GenBank/DDBJ databases">
        <title>Draft genome assemblies for two species of Escallonia (Escalloniales).</title>
        <authorList>
            <person name="Chanderbali A."/>
            <person name="Dervinis C."/>
            <person name="Anghel I."/>
            <person name="Soltis D."/>
            <person name="Soltis P."/>
            <person name="Zapata F."/>
        </authorList>
    </citation>
    <scope>NUCLEOTIDE SEQUENCE</scope>
    <source>
        <strain evidence="3">UCBG92.1500</strain>
        <tissue evidence="3">Leaf</tissue>
    </source>
</reference>
<dbReference type="EMBL" id="JAVXUO010003076">
    <property type="protein sequence ID" value="KAK2966951.1"/>
    <property type="molecule type" value="Genomic_DNA"/>
</dbReference>
<comment type="similarity">
    <text evidence="1">Belongs to the LOB domain-containing protein family.</text>
</comment>
<name>A0AA88QLK7_9ASTE</name>
<evidence type="ECO:0000313" key="3">
    <source>
        <dbReference type="EMBL" id="KAK2966951.1"/>
    </source>
</evidence>
<dbReference type="PANTHER" id="PTHR31301:SF185">
    <property type="entry name" value="LOB DOMAIN-CONTAINING PROTEIN-RELATED"/>
    <property type="match status" value="1"/>
</dbReference>
<dbReference type="PANTHER" id="PTHR31301">
    <property type="entry name" value="LOB DOMAIN-CONTAINING PROTEIN 4-RELATED"/>
    <property type="match status" value="1"/>
</dbReference>
<dbReference type="InterPro" id="IPR004883">
    <property type="entry name" value="LOB"/>
</dbReference>
<proteinExistence type="inferred from homology"/>
<evidence type="ECO:0000256" key="1">
    <source>
        <dbReference type="ARBA" id="ARBA00005474"/>
    </source>
</evidence>
<organism evidence="3 4">
    <name type="scientific">Escallonia rubra</name>
    <dbReference type="NCBI Taxonomy" id="112253"/>
    <lineage>
        <taxon>Eukaryota</taxon>
        <taxon>Viridiplantae</taxon>
        <taxon>Streptophyta</taxon>
        <taxon>Embryophyta</taxon>
        <taxon>Tracheophyta</taxon>
        <taxon>Spermatophyta</taxon>
        <taxon>Magnoliopsida</taxon>
        <taxon>eudicotyledons</taxon>
        <taxon>Gunneridae</taxon>
        <taxon>Pentapetalae</taxon>
        <taxon>asterids</taxon>
        <taxon>campanulids</taxon>
        <taxon>Escalloniales</taxon>
        <taxon>Escalloniaceae</taxon>
        <taxon>Escallonia</taxon>
    </lineage>
</organism>
<protein>
    <recommendedName>
        <fullName evidence="2">LOB domain-containing protein</fullName>
    </recommendedName>
</protein>
<comment type="caution">
    <text evidence="3">The sequence shown here is derived from an EMBL/GenBank/DDBJ whole genome shotgun (WGS) entry which is preliminary data.</text>
</comment>
<dbReference type="PROSITE" id="PS50891">
    <property type="entry name" value="LOB"/>
    <property type="match status" value="1"/>
</dbReference>
<dbReference type="Pfam" id="PF03195">
    <property type="entry name" value="LOB"/>
    <property type="match status" value="1"/>
</dbReference>
<dbReference type="Proteomes" id="UP001187471">
    <property type="component" value="Unassembled WGS sequence"/>
</dbReference>
<evidence type="ECO:0000259" key="2">
    <source>
        <dbReference type="PROSITE" id="PS50891"/>
    </source>
</evidence>
<gene>
    <name evidence="3" type="ORF">RJ640_002136</name>
</gene>
<evidence type="ECO:0000313" key="4">
    <source>
        <dbReference type="Proteomes" id="UP001187471"/>
    </source>
</evidence>
<feature type="domain" description="LOB" evidence="2">
    <location>
        <begin position="9"/>
        <end position="111"/>
    </location>
</feature>
<keyword evidence="4" id="KW-1185">Reference proteome</keyword>
<accession>A0AA88QLK7</accession>
<sequence length="272" mass="30181">MTVKGGTSQACAACKYQRRRCQPECPLAPYFPANQQKVFRNVHRLFGVANVMKLLLSLNDDAQKDEAMKSVKYESYIRDIFPVHGCCGVIQEYKQALQRAVEELHYVHAQLAVCREQQYVQLGQTSGSDPYDAPQPVFQHDSDGHKMAFATTQFSANENGAAGVSAEFCQSAEGKPLLFPQYPCYDETRMTNSMAIHPQALAINQQGEEIFQDYNGMPFNAIADDRQSYVESKDACESSSESSLKDTIGSMENVIDDELRSAAACLSLTSVN</sequence>
<dbReference type="AlphaFoldDB" id="A0AA88QLK7"/>